<evidence type="ECO:0000313" key="7">
    <source>
        <dbReference type="EMBL" id="KIC57108.1"/>
    </source>
</evidence>
<feature type="active site" description="Nucleophile" evidence="4">
    <location>
        <position position="367"/>
    </location>
</feature>
<dbReference type="GO" id="GO:0008422">
    <property type="term" value="F:beta-glucosidase activity"/>
    <property type="evidence" value="ECO:0007669"/>
    <property type="project" value="TreeGrafter"/>
</dbReference>
<evidence type="ECO:0000313" key="8">
    <source>
        <dbReference type="Proteomes" id="UP000031202"/>
    </source>
</evidence>
<dbReference type="InterPro" id="IPR018120">
    <property type="entry name" value="Glyco_hydro_1_AS"/>
</dbReference>
<dbReference type="InterPro" id="IPR033132">
    <property type="entry name" value="GH_1_N_CS"/>
</dbReference>
<reference evidence="7 8" key="1">
    <citation type="submission" date="2014-12" db="EMBL/GenBank/DDBJ databases">
        <title>Genome sequencing of Microbacterium hominis TPW29.</title>
        <authorList>
            <person name="Tan P.W."/>
            <person name="Chan K.-G."/>
        </authorList>
    </citation>
    <scope>NUCLEOTIDE SEQUENCE [LARGE SCALE GENOMIC DNA]</scope>
    <source>
        <strain evidence="7 8">TPW29</strain>
    </source>
</reference>
<dbReference type="GO" id="GO:0016052">
    <property type="term" value="P:carbohydrate catabolic process"/>
    <property type="evidence" value="ECO:0007669"/>
    <property type="project" value="TreeGrafter"/>
</dbReference>
<organism evidence="7 8">
    <name type="scientific">Microbacterium hominis</name>
    <dbReference type="NCBI Taxonomy" id="162426"/>
    <lineage>
        <taxon>Bacteria</taxon>
        <taxon>Bacillati</taxon>
        <taxon>Actinomycetota</taxon>
        <taxon>Actinomycetes</taxon>
        <taxon>Micrococcales</taxon>
        <taxon>Microbacteriaceae</taxon>
        <taxon>Microbacterium</taxon>
    </lineage>
</organism>
<dbReference type="PROSITE" id="PS00653">
    <property type="entry name" value="GLYCOSYL_HYDROL_F1_2"/>
    <property type="match status" value="1"/>
</dbReference>
<evidence type="ECO:0000256" key="6">
    <source>
        <dbReference type="RuleBase" id="RU004468"/>
    </source>
</evidence>
<dbReference type="GO" id="GO:0005829">
    <property type="term" value="C:cytosol"/>
    <property type="evidence" value="ECO:0007669"/>
    <property type="project" value="TreeGrafter"/>
</dbReference>
<dbReference type="PRINTS" id="PR00131">
    <property type="entry name" value="GLHYDRLASE1"/>
</dbReference>
<proteinExistence type="inferred from homology"/>
<comment type="similarity">
    <text evidence="1 5">Belongs to the glycosyl hydrolase 1 family.</text>
</comment>
<accession>A0A0B4DS50</accession>
<dbReference type="InterPro" id="IPR017853">
    <property type="entry name" value="GH"/>
</dbReference>
<keyword evidence="2 6" id="KW-0378">Hydrolase</keyword>
<dbReference type="PANTHER" id="PTHR10353:SF122">
    <property type="entry name" value="6-PHOSPHO-BETA-GLUCOSIDASE ASCB-RELATED"/>
    <property type="match status" value="1"/>
</dbReference>
<evidence type="ECO:0000256" key="1">
    <source>
        <dbReference type="ARBA" id="ARBA00010838"/>
    </source>
</evidence>
<evidence type="ECO:0000256" key="3">
    <source>
        <dbReference type="ARBA" id="ARBA00023295"/>
    </source>
</evidence>
<name>A0A0B4DS50_9MICO</name>
<dbReference type="SUPFAM" id="SSF51445">
    <property type="entry name" value="(Trans)glycosidases"/>
    <property type="match status" value="1"/>
</dbReference>
<dbReference type="Gene3D" id="3.20.20.80">
    <property type="entry name" value="Glycosidases"/>
    <property type="match status" value="1"/>
</dbReference>
<dbReference type="PROSITE" id="PS00572">
    <property type="entry name" value="GLYCOSYL_HYDROL_F1_1"/>
    <property type="match status" value="1"/>
</dbReference>
<dbReference type="Proteomes" id="UP000031202">
    <property type="component" value="Unassembled WGS sequence"/>
</dbReference>
<evidence type="ECO:0000256" key="2">
    <source>
        <dbReference type="ARBA" id="ARBA00022801"/>
    </source>
</evidence>
<dbReference type="Pfam" id="PF00232">
    <property type="entry name" value="Glyco_hydro_1"/>
    <property type="match status" value="1"/>
</dbReference>
<evidence type="ECO:0000256" key="5">
    <source>
        <dbReference type="RuleBase" id="RU003690"/>
    </source>
</evidence>
<gene>
    <name evidence="7" type="ORF">RM52_11540</name>
</gene>
<dbReference type="EMBL" id="JWSZ01000013">
    <property type="protein sequence ID" value="KIC57108.1"/>
    <property type="molecule type" value="Genomic_DNA"/>
</dbReference>
<dbReference type="PANTHER" id="PTHR10353">
    <property type="entry name" value="GLYCOSYL HYDROLASE"/>
    <property type="match status" value="1"/>
</dbReference>
<protein>
    <submittedName>
        <fullName evidence="7">6-phospho-beta-glucosidase</fullName>
    </submittedName>
</protein>
<dbReference type="RefSeq" id="WP_039416292.1">
    <property type="nucleotide sequence ID" value="NZ_JWSZ01000013.1"/>
</dbReference>
<comment type="caution">
    <text evidence="7">The sequence shown here is derived from an EMBL/GenBank/DDBJ whole genome shotgun (WGS) entry which is preliminary data.</text>
</comment>
<dbReference type="FunFam" id="3.20.20.80:FF:000004">
    <property type="entry name" value="Beta-glucosidase 6-phospho-beta-glucosidase"/>
    <property type="match status" value="1"/>
</dbReference>
<evidence type="ECO:0000256" key="4">
    <source>
        <dbReference type="PROSITE-ProRule" id="PRU10055"/>
    </source>
</evidence>
<sequence>MSTTAPAFPEGFLWGGATAANQLEGAYREGGKGLSVQDVMPHGIVGPRTAGPTDDNLKLVGIDHYHRYAEDIALFAEMGFTTYRFSIAWSRIFPKGDETEPNEEGLAFYDRLLDELEKHGIEPLVTISHYETPLHLAETYDGWTDRRLIGFYERYARTLFERFGARVKYWLTFNEINSLLHAPFMSGGINTPKDQLSAQTLYQAMHHELVASARATRIAREVAPNAQIGCMVLSMPVYPLTPSPADAREVMDFDHSNLVYGDVHTRGAYPGYFLRTLREKGIELEITEQDREDLQNTVDFVSFSYYMSVAATADPAKKVTGEGNIMGGVPNPTLEASEWGWQIDPVGLRLVLNQFWDRWQKPLFIVENGLGAKDELVEIDGVKTVVDDYRIAYLNDHLVQVGEAIADGVNVLGYTSWGCIDLVSASTAQLSKRYGFIYVDRNDDGSGTLDRYKKKSFHWYADVIRTNGGALTV</sequence>
<dbReference type="AlphaFoldDB" id="A0A0B4DS50"/>
<dbReference type="InterPro" id="IPR001360">
    <property type="entry name" value="Glyco_hydro_1"/>
</dbReference>
<keyword evidence="3 6" id="KW-0326">Glycosidase</keyword>